<evidence type="ECO:0000313" key="2">
    <source>
        <dbReference type="EMBL" id="ABU58773.1"/>
    </source>
</evidence>
<keyword evidence="3" id="KW-1185">Reference proteome</keyword>
<organism evidence="2 3">
    <name type="scientific">Roseiflexus castenholzii (strain DSM 13941 / HLO8)</name>
    <dbReference type="NCBI Taxonomy" id="383372"/>
    <lineage>
        <taxon>Bacteria</taxon>
        <taxon>Bacillati</taxon>
        <taxon>Chloroflexota</taxon>
        <taxon>Chloroflexia</taxon>
        <taxon>Chloroflexales</taxon>
        <taxon>Roseiflexineae</taxon>
        <taxon>Roseiflexaceae</taxon>
        <taxon>Roseiflexus</taxon>
    </lineage>
</organism>
<dbReference type="eggNOG" id="COG1670">
    <property type="taxonomic scope" value="Bacteria"/>
</dbReference>
<evidence type="ECO:0000313" key="3">
    <source>
        <dbReference type="Proteomes" id="UP000000263"/>
    </source>
</evidence>
<dbReference type="OrthoDB" id="9782266at2"/>
<dbReference type="InterPro" id="IPR000182">
    <property type="entry name" value="GNAT_dom"/>
</dbReference>
<dbReference type="InterPro" id="IPR016181">
    <property type="entry name" value="Acyl_CoA_acyltransferase"/>
</dbReference>
<dbReference type="PROSITE" id="PS51186">
    <property type="entry name" value="GNAT"/>
    <property type="match status" value="1"/>
</dbReference>
<dbReference type="STRING" id="383372.Rcas_2702"/>
<dbReference type="GO" id="GO:0016747">
    <property type="term" value="F:acyltransferase activity, transferring groups other than amino-acyl groups"/>
    <property type="evidence" value="ECO:0007669"/>
    <property type="project" value="InterPro"/>
</dbReference>
<dbReference type="RefSeq" id="WP_012121197.1">
    <property type="nucleotide sequence ID" value="NC_009767.1"/>
</dbReference>
<reference evidence="2 3" key="1">
    <citation type="submission" date="2007-08" db="EMBL/GenBank/DDBJ databases">
        <title>Complete sequence of Roseiflexus castenholzii DSM 13941.</title>
        <authorList>
            <consortium name="US DOE Joint Genome Institute"/>
            <person name="Copeland A."/>
            <person name="Lucas S."/>
            <person name="Lapidus A."/>
            <person name="Barry K."/>
            <person name="Glavina del Rio T."/>
            <person name="Dalin E."/>
            <person name="Tice H."/>
            <person name="Pitluck S."/>
            <person name="Thompson L.S."/>
            <person name="Brettin T."/>
            <person name="Bruce D."/>
            <person name="Detter J.C."/>
            <person name="Han C."/>
            <person name="Tapia R."/>
            <person name="Schmutz J."/>
            <person name="Larimer F."/>
            <person name="Land M."/>
            <person name="Hauser L."/>
            <person name="Kyrpides N."/>
            <person name="Mikhailova N."/>
            <person name="Bryant D.A."/>
            <person name="Hanada S."/>
            <person name="Tsukatani Y."/>
            <person name="Richardson P."/>
        </authorList>
    </citation>
    <scope>NUCLEOTIDE SEQUENCE [LARGE SCALE GENOMIC DNA]</scope>
    <source>
        <strain evidence="3">DSM 13941 / HLO8</strain>
    </source>
</reference>
<name>A7NMK2_ROSCS</name>
<evidence type="ECO:0000259" key="1">
    <source>
        <dbReference type="PROSITE" id="PS51186"/>
    </source>
</evidence>
<dbReference type="AlphaFoldDB" id="A7NMK2"/>
<gene>
    <name evidence="2" type="ordered locus">Rcas_2702</name>
</gene>
<dbReference type="HOGENOM" id="CLU_1537462_0_0_0"/>
<dbReference type="EMBL" id="CP000804">
    <property type="protein sequence ID" value="ABU58773.1"/>
    <property type="molecule type" value="Genomic_DNA"/>
</dbReference>
<proteinExistence type="predicted"/>
<feature type="domain" description="N-acetyltransferase" evidence="1">
    <location>
        <begin position="14"/>
        <end position="170"/>
    </location>
</feature>
<dbReference type="Gene3D" id="3.40.630.30">
    <property type="match status" value="1"/>
</dbReference>
<dbReference type="KEGG" id="rca:Rcas_2702"/>
<dbReference type="Proteomes" id="UP000000263">
    <property type="component" value="Chromosome"/>
</dbReference>
<protein>
    <recommendedName>
        <fullName evidence="1">N-acetyltransferase domain-containing protein</fullName>
    </recommendedName>
</protein>
<sequence length="170" mass="19147">MTDDLAPTLTGEYIELRPLAERDLPHLLKVYQGTPLYFDGLGDRADRLTLDDVRTQWQRAQESLDRVLFGVYHPVTGLLIGAADVQIGAPRSDTAAVWLLIWGGFQRQGYGQECLALIESWLIPKYVTTLCAIATHNEEGISFLELQGFRRTDLPAEPPIGRGKAFWMCW</sequence>
<accession>A7NMK2</accession>
<dbReference type="SUPFAM" id="SSF55729">
    <property type="entry name" value="Acyl-CoA N-acyltransferases (Nat)"/>
    <property type="match status" value="1"/>
</dbReference>